<dbReference type="Pfam" id="PF05949">
    <property type="entry name" value="DUF881"/>
    <property type="match status" value="1"/>
</dbReference>
<reference evidence="4 5" key="1">
    <citation type="submission" date="2014-02" db="EMBL/GenBank/DDBJ databases">
        <title>Draft genome sequence of Lysinibacillus massiliensis CCUG 49529.</title>
        <authorList>
            <person name="Zhang F."/>
            <person name="Wang G."/>
            <person name="Zhang L."/>
        </authorList>
    </citation>
    <scope>NUCLEOTIDE SEQUENCE [LARGE SCALE GENOMIC DNA]</scope>
    <source>
        <strain evidence="4 5">CCUG 49529</strain>
    </source>
</reference>
<dbReference type="RefSeq" id="WP_235801989.1">
    <property type="nucleotide sequence ID" value="NZ_AVCZ01000002.1"/>
</dbReference>
<dbReference type="Proteomes" id="UP000030595">
    <property type="component" value="Unassembled WGS sequence"/>
</dbReference>
<evidence type="ECO:0008006" key="6">
    <source>
        <dbReference type="Google" id="ProtNLM"/>
    </source>
</evidence>
<evidence type="ECO:0000256" key="3">
    <source>
        <dbReference type="SAM" id="Phobius"/>
    </source>
</evidence>
<evidence type="ECO:0000256" key="1">
    <source>
        <dbReference type="ARBA" id="ARBA00009108"/>
    </source>
</evidence>
<gene>
    <name evidence="4" type="ORF">CD30_02210</name>
</gene>
<keyword evidence="2" id="KW-0175">Coiled coil</keyword>
<keyword evidence="3" id="KW-1133">Transmembrane helix</keyword>
<feature type="coiled-coil region" evidence="2">
    <location>
        <begin position="48"/>
        <end position="96"/>
    </location>
</feature>
<dbReference type="Gene3D" id="3.30.70.1880">
    <property type="entry name" value="Protein of unknown function DUF881"/>
    <property type="match status" value="1"/>
</dbReference>
<dbReference type="EMBL" id="JPVQ01000002">
    <property type="protein sequence ID" value="KGR92161.1"/>
    <property type="molecule type" value="Genomic_DNA"/>
</dbReference>
<evidence type="ECO:0000256" key="2">
    <source>
        <dbReference type="SAM" id="Coils"/>
    </source>
</evidence>
<dbReference type="PANTHER" id="PTHR37313">
    <property type="entry name" value="UPF0749 PROTEIN RV1825"/>
    <property type="match status" value="1"/>
</dbReference>
<dbReference type="AlphaFoldDB" id="A0A0A3J5F4"/>
<dbReference type="eggNOG" id="COG3879">
    <property type="taxonomic scope" value="Bacteria"/>
</dbReference>
<comment type="similarity">
    <text evidence="1">Belongs to the UPF0749 family.</text>
</comment>
<dbReference type="PANTHER" id="PTHR37313:SF2">
    <property type="entry name" value="UPF0749 PROTEIN YLXX"/>
    <property type="match status" value="1"/>
</dbReference>
<dbReference type="InterPro" id="IPR010273">
    <property type="entry name" value="DUF881"/>
</dbReference>
<accession>A0A0A3J5F4</accession>
<proteinExistence type="inferred from homology"/>
<protein>
    <recommendedName>
        <fullName evidence="6">DUF881 domain-containing protein</fullName>
    </recommendedName>
</protein>
<keyword evidence="5" id="KW-1185">Reference proteome</keyword>
<sequence length="236" mass="26490">MSNKYMKPPSRKQLVILIVCIVTGFIIGYSYNLSKDNMKVTSPYIDQEESYREELIGQQERNKELMEELNSLQNKIRDYEKTFASNEDQYENLVQEAERLRLILGEIPAVGQGVKITLDDGEYDPNNTNPNDYIVHESHIFKVINELKISGAEAISINGKRLETNSYINCTGPVISIDGEQFPAPFTIEAVGNPESLIASLKIVGGVFDQLINDQIVVTIEQSGQVVMPSVNDKQS</sequence>
<keyword evidence="3" id="KW-0812">Transmembrane</keyword>
<keyword evidence="3" id="KW-0472">Membrane</keyword>
<evidence type="ECO:0000313" key="4">
    <source>
        <dbReference type="EMBL" id="KGR92161.1"/>
    </source>
</evidence>
<feature type="transmembrane region" description="Helical" evidence="3">
    <location>
        <begin position="12"/>
        <end position="31"/>
    </location>
</feature>
<name>A0A0A3J5F4_9BACL</name>
<comment type="caution">
    <text evidence="4">The sequence shown here is derived from an EMBL/GenBank/DDBJ whole genome shotgun (WGS) entry which is preliminary data.</text>
</comment>
<organism evidence="4 5">
    <name type="scientific">Ureibacillus massiliensis 4400831 = CIP 108448 = CCUG 49529</name>
    <dbReference type="NCBI Taxonomy" id="1211035"/>
    <lineage>
        <taxon>Bacteria</taxon>
        <taxon>Bacillati</taxon>
        <taxon>Bacillota</taxon>
        <taxon>Bacilli</taxon>
        <taxon>Bacillales</taxon>
        <taxon>Caryophanaceae</taxon>
        <taxon>Ureibacillus</taxon>
    </lineage>
</organism>
<evidence type="ECO:0000313" key="5">
    <source>
        <dbReference type="Proteomes" id="UP000030595"/>
    </source>
</evidence>